<evidence type="ECO:0008006" key="16">
    <source>
        <dbReference type="Google" id="ProtNLM"/>
    </source>
</evidence>
<keyword evidence="6 11" id="KW-1133">Transmembrane helix</keyword>
<keyword evidence="7" id="KW-0560">Oxidoreductase</keyword>
<dbReference type="Proteomes" id="UP001642540">
    <property type="component" value="Unassembled WGS sequence"/>
</dbReference>
<dbReference type="Pfam" id="PF00173">
    <property type="entry name" value="Cyt-b5"/>
    <property type="match status" value="1"/>
</dbReference>
<evidence type="ECO:0000256" key="8">
    <source>
        <dbReference type="ARBA" id="ARBA00023004"/>
    </source>
</evidence>
<evidence type="ECO:0000256" key="3">
    <source>
        <dbReference type="ARBA" id="ARBA00022617"/>
    </source>
</evidence>
<evidence type="ECO:0000259" key="13">
    <source>
        <dbReference type="Pfam" id="PF00487"/>
    </source>
</evidence>
<gene>
    <name evidence="14" type="ORF">ODALV1_LOCUS15577</name>
</gene>
<evidence type="ECO:0000256" key="10">
    <source>
        <dbReference type="ARBA" id="ARBA00023136"/>
    </source>
</evidence>
<dbReference type="InterPro" id="IPR012171">
    <property type="entry name" value="Fatty_acid_desaturase"/>
</dbReference>
<feature type="transmembrane region" description="Helical" evidence="11">
    <location>
        <begin position="118"/>
        <end position="136"/>
    </location>
</feature>
<feature type="transmembrane region" description="Helical" evidence="11">
    <location>
        <begin position="181"/>
        <end position="197"/>
    </location>
</feature>
<organism evidence="14 15">
    <name type="scientific">Orchesella dallaii</name>
    <dbReference type="NCBI Taxonomy" id="48710"/>
    <lineage>
        <taxon>Eukaryota</taxon>
        <taxon>Metazoa</taxon>
        <taxon>Ecdysozoa</taxon>
        <taxon>Arthropoda</taxon>
        <taxon>Hexapoda</taxon>
        <taxon>Collembola</taxon>
        <taxon>Entomobryomorpha</taxon>
        <taxon>Entomobryoidea</taxon>
        <taxon>Orchesellidae</taxon>
        <taxon>Orchesellinae</taxon>
        <taxon>Orchesella</taxon>
    </lineage>
</organism>
<keyword evidence="4 11" id="KW-0812">Transmembrane</keyword>
<feature type="domain" description="Fatty acid desaturase" evidence="13">
    <location>
        <begin position="142"/>
        <end position="388"/>
    </location>
</feature>
<feature type="domain" description="Cytochrome b5 heme-binding" evidence="12">
    <location>
        <begin position="10"/>
        <end position="58"/>
    </location>
</feature>
<feature type="transmembrane region" description="Helical" evidence="11">
    <location>
        <begin position="143"/>
        <end position="161"/>
    </location>
</feature>
<dbReference type="PROSITE" id="PS00191">
    <property type="entry name" value="CYTOCHROME_B5_1"/>
    <property type="match status" value="1"/>
</dbReference>
<dbReference type="Gene3D" id="3.10.120.10">
    <property type="entry name" value="Cytochrome b5-like heme/steroid binding domain"/>
    <property type="match status" value="1"/>
</dbReference>
<name>A0ABP1QZD6_9HEXA</name>
<comment type="similarity">
    <text evidence="2">Belongs to the fatty acid desaturase type 1 family.</text>
</comment>
<evidence type="ECO:0000256" key="7">
    <source>
        <dbReference type="ARBA" id="ARBA00023002"/>
    </source>
</evidence>
<reference evidence="14 15" key="1">
    <citation type="submission" date="2024-08" db="EMBL/GenBank/DDBJ databases">
        <authorList>
            <person name="Cucini C."/>
            <person name="Frati F."/>
        </authorList>
    </citation>
    <scope>NUCLEOTIDE SEQUENCE [LARGE SCALE GENOMIC DNA]</scope>
</reference>
<feature type="transmembrane region" description="Helical" evidence="11">
    <location>
        <begin position="245"/>
        <end position="262"/>
    </location>
</feature>
<evidence type="ECO:0000256" key="11">
    <source>
        <dbReference type="SAM" id="Phobius"/>
    </source>
</evidence>
<dbReference type="EMBL" id="CAXLJM020000048">
    <property type="protein sequence ID" value="CAL8112291.1"/>
    <property type="molecule type" value="Genomic_DNA"/>
</dbReference>
<sequence length="414" mass="49139">MINSSGKEKSRLEILYDGYYYDVTDFVRRHPGGREIIGFFTHPNEDATLPIQQFHARSLDKVNGIMRTLKRRQMEDIPEISSKDKEIQTRNNVLTEDFTKLYLELKAEGLFHPSYFHVAWRLIEMLFLGFLGFYVITHHSNHWIKILGCFILAMAQGRAGWLMHEGGHFSLTGNPKVDRSLQVYIMGIFVGISGILWRRHHNLHHAMTQRIGKDSDLDASPIFLFNINMLDAPNQANHLLYRYQLWFLPFLGPIVALYYIIWESWRYLQKYRVGQEIFSIGIYYLIVYWIGFWPWIFTNCISVSYLHFNFGLSHTHLPVTDKPTHWVEHGLVHTADVDQRPWCDWWMGYLNYQIEHHLFPTMPQFRNKLAVDRVRALANKHGLPYYVYSYREAVMKMVYNMWDVTQQVKQLPRN</sequence>
<dbReference type="PANTHER" id="PTHR19353:SF88">
    <property type="entry name" value="DELTA(5) FATTY ACID DESATURASE FAT-4"/>
    <property type="match status" value="1"/>
</dbReference>
<keyword evidence="3" id="KW-0349">Heme</keyword>
<keyword evidence="10 11" id="KW-0472">Membrane</keyword>
<comment type="caution">
    <text evidence="14">The sequence shown here is derived from an EMBL/GenBank/DDBJ whole genome shotgun (WGS) entry which is preliminary data.</text>
</comment>
<keyword evidence="9" id="KW-0443">Lipid metabolism</keyword>
<keyword evidence="5" id="KW-0479">Metal-binding</keyword>
<dbReference type="CDD" id="cd03506">
    <property type="entry name" value="Delta6-FADS-like"/>
    <property type="match status" value="1"/>
</dbReference>
<accession>A0ABP1QZD6</accession>
<evidence type="ECO:0000256" key="9">
    <source>
        <dbReference type="ARBA" id="ARBA00023098"/>
    </source>
</evidence>
<dbReference type="Pfam" id="PF00487">
    <property type="entry name" value="FA_desaturase"/>
    <property type="match status" value="1"/>
</dbReference>
<protein>
    <recommendedName>
        <fullName evidence="16">Fatty acid desaturase 2</fullName>
    </recommendedName>
</protein>
<dbReference type="SUPFAM" id="SSF55856">
    <property type="entry name" value="Cytochrome b5-like heme/steroid binding domain"/>
    <property type="match status" value="1"/>
</dbReference>
<evidence type="ECO:0000256" key="6">
    <source>
        <dbReference type="ARBA" id="ARBA00022989"/>
    </source>
</evidence>
<evidence type="ECO:0000313" key="15">
    <source>
        <dbReference type="Proteomes" id="UP001642540"/>
    </source>
</evidence>
<dbReference type="InterPro" id="IPR018506">
    <property type="entry name" value="Cyt_B5_heme-BS"/>
</dbReference>
<evidence type="ECO:0000256" key="1">
    <source>
        <dbReference type="ARBA" id="ARBA00004141"/>
    </source>
</evidence>
<feature type="transmembrane region" description="Helical" evidence="11">
    <location>
        <begin position="282"/>
        <end position="306"/>
    </location>
</feature>
<evidence type="ECO:0000313" key="14">
    <source>
        <dbReference type="EMBL" id="CAL8112291.1"/>
    </source>
</evidence>
<proteinExistence type="inferred from homology"/>
<evidence type="ECO:0000256" key="5">
    <source>
        <dbReference type="ARBA" id="ARBA00022723"/>
    </source>
</evidence>
<keyword evidence="8" id="KW-0408">Iron</keyword>
<dbReference type="InterPro" id="IPR001199">
    <property type="entry name" value="Cyt_B5-like_heme/steroid-bd"/>
</dbReference>
<evidence type="ECO:0000256" key="2">
    <source>
        <dbReference type="ARBA" id="ARBA00009295"/>
    </source>
</evidence>
<dbReference type="InterPro" id="IPR036400">
    <property type="entry name" value="Cyt_B5-like_heme/steroid_sf"/>
</dbReference>
<keyword evidence="15" id="KW-1185">Reference proteome</keyword>
<evidence type="ECO:0000256" key="4">
    <source>
        <dbReference type="ARBA" id="ARBA00022692"/>
    </source>
</evidence>
<comment type="subcellular location">
    <subcellularLocation>
        <location evidence="1">Membrane</location>
        <topology evidence="1">Multi-pass membrane protein</topology>
    </subcellularLocation>
</comment>
<dbReference type="PANTHER" id="PTHR19353">
    <property type="entry name" value="FATTY ACID DESATURASE 2"/>
    <property type="match status" value="1"/>
</dbReference>
<evidence type="ECO:0000259" key="12">
    <source>
        <dbReference type="Pfam" id="PF00173"/>
    </source>
</evidence>
<dbReference type="PIRSF" id="PIRSF015921">
    <property type="entry name" value="FA_sphinglp_des"/>
    <property type="match status" value="1"/>
</dbReference>
<dbReference type="InterPro" id="IPR005804">
    <property type="entry name" value="FA_desaturase_dom"/>
</dbReference>